<comment type="caution">
    <text evidence="2">The sequence shown here is derived from an EMBL/GenBank/DDBJ whole genome shotgun (WGS) entry which is preliminary data.</text>
</comment>
<evidence type="ECO:0000259" key="1">
    <source>
        <dbReference type="Pfam" id="PF13843"/>
    </source>
</evidence>
<protein>
    <recommendedName>
        <fullName evidence="1">PiggyBac transposable element-derived protein domain-containing protein</fullName>
    </recommendedName>
</protein>
<dbReference type="EMBL" id="JARBDR010000440">
    <property type="protein sequence ID" value="KAJ8312473.1"/>
    <property type="molecule type" value="Genomic_DNA"/>
</dbReference>
<organism evidence="2 3">
    <name type="scientific">Tegillarca granosa</name>
    <name type="common">Malaysian cockle</name>
    <name type="synonym">Anadara granosa</name>
    <dbReference type="NCBI Taxonomy" id="220873"/>
    <lineage>
        <taxon>Eukaryota</taxon>
        <taxon>Metazoa</taxon>
        <taxon>Spiralia</taxon>
        <taxon>Lophotrochozoa</taxon>
        <taxon>Mollusca</taxon>
        <taxon>Bivalvia</taxon>
        <taxon>Autobranchia</taxon>
        <taxon>Pteriomorphia</taxon>
        <taxon>Arcoida</taxon>
        <taxon>Arcoidea</taxon>
        <taxon>Arcidae</taxon>
        <taxon>Tegillarca</taxon>
    </lineage>
</organism>
<evidence type="ECO:0000313" key="2">
    <source>
        <dbReference type="EMBL" id="KAJ8312473.1"/>
    </source>
</evidence>
<dbReference type="InterPro" id="IPR029526">
    <property type="entry name" value="PGBD"/>
</dbReference>
<dbReference type="PANTHER" id="PTHR46599">
    <property type="entry name" value="PIGGYBAC TRANSPOSABLE ELEMENT-DERIVED PROTEIN 4"/>
    <property type="match status" value="1"/>
</dbReference>
<dbReference type="PANTHER" id="PTHR46599:SF3">
    <property type="entry name" value="PIGGYBAC TRANSPOSABLE ELEMENT-DERIVED PROTEIN 4"/>
    <property type="match status" value="1"/>
</dbReference>
<gene>
    <name evidence="2" type="ORF">KUTeg_009846</name>
</gene>
<keyword evidence="3" id="KW-1185">Reference proteome</keyword>
<sequence>MSPYIIETDTDNVFNIIQTETDRYANQNKNNNNRDNIWQPVTQEEVNALPQNIIIDERMIGFKGRHFMKQYLPDKKANRWGIKAWILAESRTGYSHNIKIYTGKHNAPRHSNGQG</sequence>
<proteinExistence type="predicted"/>
<feature type="domain" description="PiggyBac transposable element-derived protein" evidence="1">
    <location>
        <begin position="50"/>
        <end position="111"/>
    </location>
</feature>
<dbReference type="Proteomes" id="UP001217089">
    <property type="component" value="Unassembled WGS sequence"/>
</dbReference>
<accession>A0ABQ9F518</accession>
<evidence type="ECO:0000313" key="3">
    <source>
        <dbReference type="Proteomes" id="UP001217089"/>
    </source>
</evidence>
<reference evidence="2 3" key="1">
    <citation type="submission" date="2022-12" db="EMBL/GenBank/DDBJ databases">
        <title>Chromosome-level genome of Tegillarca granosa.</title>
        <authorList>
            <person name="Kim J."/>
        </authorList>
    </citation>
    <scope>NUCLEOTIDE SEQUENCE [LARGE SCALE GENOMIC DNA]</scope>
    <source>
        <strain evidence="2">Teg-2019</strain>
        <tissue evidence="2">Adductor muscle</tissue>
    </source>
</reference>
<dbReference type="Pfam" id="PF13843">
    <property type="entry name" value="DDE_Tnp_1_7"/>
    <property type="match status" value="1"/>
</dbReference>
<name>A0ABQ9F518_TEGGR</name>